<gene>
    <name evidence="3" type="ORF">ATANTOWER_006713</name>
</gene>
<feature type="signal peptide" evidence="1">
    <location>
        <begin position="1"/>
        <end position="18"/>
    </location>
</feature>
<dbReference type="InterPro" id="IPR001304">
    <property type="entry name" value="C-type_lectin-like"/>
</dbReference>
<reference evidence="3 4" key="1">
    <citation type="submission" date="2021-07" db="EMBL/GenBank/DDBJ databases">
        <authorList>
            <person name="Palmer J.M."/>
        </authorList>
    </citation>
    <scope>NUCLEOTIDE SEQUENCE [LARGE SCALE GENOMIC DNA]</scope>
    <source>
        <strain evidence="3 4">AT_MEX2019</strain>
        <tissue evidence="3">Muscle</tissue>
    </source>
</reference>
<dbReference type="InterPro" id="IPR016186">
    <property type="entry name" value="C-type_lectin-like/link_sf"/>
</dbReference>
<evidence type="ECO:0000256" key="1">
    <source>
        <dbReference type="SAM" id="SignalP"/>
    </source>
</evidence>
<name>A0ABU7APW2_9TELE</name>
<comment type="caution">
    <text evidence="3">The sequence shown here is derived from an EMBL/GenBank/DDBJ whole genome shotgun (WGS) entry which is preliminary data.</text>
</comment>
<organism evidence="3 4">
    <name type="scientific">Ataeniobius toweri</name>
    <dbReference type="NCBI Taxonomy" id="208326"/>
    <lineage>
        <taxon>Eukaryota</taxon>
        <taxon>Metazoa</taxon>
        <taxon>Chordata</taxon>
        <taxon>Craniata</taxon>
        <taxon>Vertebrata</taxon>
        <taxon>Euteleostomi</taxon>
        <taxon>Actinopterygii</taxon>
        <taxon>Neopterygii</taxon>
        <taxon>Teleostei</taxon>
        <taxon>Neoteleostei</taxon>
        <taxon>Acanthomorphata</taxon>
        <taxon>Ovalentaria</taxon>
        <taxon>Atherinomorphae</taxon>
        <taxon>Cyprinodontiformes</taxon>
        <taxon>Goodeidae</taxon>
        <taxon>Ataeniobius</taxon>
    </lineage>
</organism>
<evidence type="ECO:0000313" key="3">
    <source>
        <dbReference type="EMBL" id="MED6239460.1"/>
    </source>
</evidence>
<accession>A0ABU7APW2</accession>
<dbReference type="SUPFAM" id="SSF56436">
    <property type="entry name" value="C-type lectin-like"/>
    <property type="match status" value="1"/>
</dbReference>
<dbReference type="PANTHER" id="PTHR45784:SF3">
    <property type="entry name" value="C-TYPE LECTIN DOMAIN FAMILY 4 MEMBER K-LIKE-RELATED"/>
    <property type="match status" value="1"/>
</dbReference>
<keyword evidence="1" id="KW-0732">Signal</keyword>
<dbReference type="PROSITE" id="PS50041">
    <property type="entry name" value="C_TYPE_LECTIN_2"/>
    <property type="match status" value="1"/>
</dbReference>
<protein>
    <recommendedName>
        <fullName evidence="2">C-type lectin domain-containing protein</fullName>
    </recommendedName>
</protein>
<feature type="chain" id="PRO_5046041106" description="C-type lectin domain-containing protein" evidence="1">
    <location>
        <begin position="19"/>
        <end position="83"/>
    </location>
</feature>
<dbReference type="InterPro" id="IPR016187">
    <property type="entry name" value="CTDL_fold"/>
</dbReference>
<proteinExistence type="predicted"/>
<sequence length="83" mass="9645">MRKTLLLALTFSGVYVLSTNLFREYHYVNSPKTWAEAQQYCREVYGDLATIDSPEENDRLFLALSEPGKFAWIGLYDNTMGWK</sequence>
<feature type="domain" description="C-type lectin" evidence="2">
    <location>
        <begin position="25"/>
        <end position="83"/>
    </location>
</feature>
<dbReference type="Gene3D" id="3.10.100.10">
    <property type="entry name" value="Mannose-Binding Protein A, subunit A"/>
    <property type="match status" value="1"/>
</dbReference>
<keyword evidence="4" id="KW-1185">Reference proteome</keyword>
<dbReference type="Pfam" id="PF00059">
    <property type="entry name" value="Lectin_C"/>
    <property type="match status" value="1"/>
</dbReference>
<evidence type="ECO:0000259" key="2">
    <source>
        <dbReference type="PROSITE" id="PS50041"/>
    </source>
</evidence>
<evidence type="ECO:0000313" key="4">
    <source>
        <dbReference type="Proteomes" id="UP001345963"/>
    </source>
</evidence>
<dbReference type="EMBL" id="JAHUTI010021431">
    <property type="protein sequence ID" value="MED6239460.1"/>
    <property type="molecule type" value="Genomic_DNA"/>
</dbReference>
<dbReference type="Proteomes" id="UP001345963">
    <property type="component" value="Unassembled WGS sequence"/>
</dbReference>
<dbReference type="PANTHER" id="PTHR45784">
    <property type="entry name" value="C-TYPE LECTIN DOMAIN FAMILY 20 MEMBER A-RELATED"/>
    <property type="match status" value="1"/>
</dbReference>